<dbReference type="InterPro" id="IPR024491">
    <property type="entry name" value="Se_SelK/SelG"/>
</dbReference>
<evidence type="ECO:0000256" key="7">
    <source>
        <dbReference type="SAM" id="Phobius"/>
    </source>
</evidence>
<feature type="transmembrane region" description="Helical" evidence="7">
    <location>
        <begin position="24"/>
        <end position="43"/>
    </location>
</feature>
<gene>
    <name evidence="8" type="ORF">HBR001_LOCUS7728</name>
</gene>
<feature type="region of interest" description="Disordered" evidence="6">
    <location>
        <begin position="51"/>
        <end position="93"/>
    </location>
</feature>
<evidence type="ECO:0000256" key="6">
    <source>
        <dbReference type="SAM" id="MobiDB-lite"/>
    </source>
</evidence>
<evidence type="ECO:0008006" key="10">
    <source>
        <dbReference type="Google" id="ProtNLM"/>
    </source>
</evidence>
<keyword evidence="4 7" id="KW-1133">Transmembrane helix</keyword>
<evidence type="ECO:0000256" key="5">
    <source>
        <dbReference type="ARBA" id="ARBA00023136"/>
    </source>
</evidence>
<dbReference type="GO" id="GO:0005794">
    <property type="term" value="C:Golgi apparatus"/>
    <property type="evidence" value="ECO:0007669"/>
    <property type="project" value="TreeGrafter"/>
</dbReference>
<protein>
    <recommendedName>
        <fullName evidence="10">Selenoprotein K</fullName>
    </recommendedName>
</protein>
<dbReference type="AlphaFoldDB" id="A0AAV0USC8"/>
<keyword evidence="2 7" id="KW-0812">Transmembrane</keyword>
<keyword evidence="3" id="KW-0712">Selenocysteine</keyword>
<evidence type="ECO:0000256" key="4">
    <source>
        <dbReference type="ARBA" id="ARBA00022989"/>
    </source>
</evidence>
<keyword evidence="9" id="KW-1185">Reference proteome</keyword>
<comment type="caution">
    <text evidence="8">The sequence shown here is derived from an EMBL/GenBank/DDBJ whole genome shotgun (WGS) entry which is preliminary data.</text>
</comment>
<dbReference type="PANTHER" id="PTHR16875">
    <property type="entry name" value="SELENOPROTEIN K"/>
    <property type="match status" value="1"/>
</dbReference>
<comment type="subcellular location">
    <subcellularLocation>
        <location evidence="1">Membrane</location>
        <topology evidence="1">Single-pass membrane protein</topology>
    </subcellularLocation>
</comment>
<organism evidence="8 9">
    <name type="scientific">Hyaloperonospora brassicae</name>
    <name type="common">Brassica downy mildew</name>
    <name type="synonym">Peronospora brassicae</name>
    <dbReference type="NCBI Taxonomy" id="162125"/>
    <lineage>
        <taxon>Eukaryota</taxon>
        <taxon>Sar</taxon>
        <taxon>Stramenopiles</taxon>
        <taxon>Oomycota</taxon>
        <taxon>Peronosporomycetes</taxon>
        <taxon>Peronosporales</taxon>
        <taxon>Peronosporaceae</taxon>
        <taxon>Hyaloperonospora</taxon>
    </lineage>
</organism>
<evidence type="ECO:0000256" key="2">
    <source>
        <dbReference type="ARBA" id="ARBA00022692"/>
    </source>
</evidence>
<dbReference type="PANTHER" id="PTHR16875:SF0">
    <property type="entry name" value="SELENOPROTEIN K"/>
    <property type="match status" value="1"/>
</dbReference>
<evidence type="ECO:0000313" key="9">
    <source>
        <dbReference type="Proteomes" id="UP001162031"/>
    </source>
</evidence>
<dbReference type="Pfam" id="PF10961">
    <property type="entry name" value="SelK_SelG"/>
    <property type="match status" value="1"/>
</dbReference>
<proteinExistence type="predicted"/>
<sequence length="93" mass="9776">MTYVTGGTVVHKRSPWRLSIVSDTFWGVVNFVGLFVTSLFSDVSTTARATDRIGSAPHSGRGSNGRGGGPRRPMGRVEHRGAINMPLGGGCCG</sequence>
<keyword evidence="5 7" id="KW-0472">Membrane</keyword>
<evidence type="ECO:0000256" key="3">
    <source>
        <dbReference type="ARBA" id="ARBA00022933"/>
    </source>
</evidence>
<dbReference type="GO" id="GO:0006816">
    <property type="term" value="P:calcium ion transport"/>
    <property type="evidence" value="ECO:0007669"/>
    <property type="project" value="TreeGrafter"/>
</dbReference>
<evidence type="ECO:0000313" key="8">
    <source>
        <dbReference type="EMBL" id="CAI5739163.1"/>
    </source>
</evidence>
<dbReference type="GO" id="GO:0032469">
    <property type="term" value="P:endoplasmic reticulum calcium ion homeostasis"/>
    <property type="evidence" value="ECO:0007669"/>
    <property type="project" value="TreeGrafter"/>
</dbReference>
<accession>A0AAV0USC8</accession>
<name>A0AAV0USC8_HYABA</name>
<dbReference type="GO" id="GO:0005789">
    <property type="term" value="C:endoplasmic reticulum membrane"/>
    <property type="evidence" value="ECO:0007669"/>
    <property type="project" value="TreeGrafter"/>
</dbReference>
<dbReference type="EMBL" id="CANTFL010001411">
    <property type="protein sequence ID" value="CAI5739163.1"/>
    <property type="molecule type" value="Genomic_DNA"/>
</dbReference>
<dbReference type="Proteomes" id="UP001162031">
    <property type="component" value="Unassembled WGS sequence"/>
</dbReference>
<reference evidence="8" key="1">
    <citation type="submission" date="2022-12" db="EMBL/GenBank/DDBJ databases">
        <authorList>
            <person name="Webb A."/>
        </authorList>
    </citation>
    <scope>NUCLEOTIDE SEQUENCE</scope>
    <source>
        <strain evidence="8">Hp1</strain>
    </source>
</reference>
<evidence type="ECO:0000256" key="1">
    <source>
        <dbReference type="ARBA" id="ARBA00004167"/>
    </source>
</evidence>